<evidence type="ECO:0008006" key="4">
    <source>
        <dbReference type="Google" id="ProtNLM"/>
    </source>
</evidence>
<dbReference type="EMBL" id="AACS02000004">
    <property type="protein sequence ID" value="EAU81672.2"/>
    <property type="molecule type" value="Genomic_DNA"/>
</dbReference>
<dbReference type="RefSeq" id="XP_001840225.2">
    <property type="nucleotide sequence ID" value="XM_001840173.2"/>
</dbReference>
<comment type="caution">
    <text evidence="2">The sequence shown here is derived from an EMBL/GenBank/DDBJ whole genome shotgun (WGS) entry which is preliminary data.</text>
</comment>
<name>A8PBN1_COPC7</name>
<dbReference type="KEGG" id="cci:CC1G_02688"/>
<feature type="transmembrane region" description="Helical" evidence="1">
    <location>
        <begin position="12"/>
        <end position="33"/>
    </location>
</feature>
<dbReference type="GeneID" id="6016857"/>
<organism evidence="2 3">
    <name type="scientific">Coprinopsis cinerea (strain Okayama-7 / 130 / ATCC MYA-4618 / FGSC 9003)</name>
    <name type="common">Inky cap fungus</name>
    <name type="synonym">Hormographiella aspergillata</name>
    <dbReference type="NCBI Taxonomy" id="240176"/>
    <lineage>
        <taxon>Eukaryota</taxon>
        <taxon>Fungi</taxon>
        <taxon>Dikarya</taxon>
        <taxon>Basidiomycota</taxon>
        <taxon>Agaricomycotina</taxon>
        <taxon>Agaricomycetes</taxon>
        <taxon>Agaricomycetidae</taxon>
        <taxon>Agaricales</taxon>
        <taxon>Agaricineae</taxon>
        <taxon>Psathyrellaceae</taxon>
        <taxon>Coprinopsis</taxon>
    </lineage>
</organism>
<feature type="transmembrane region" description="Helical" evidence="1">
    <location>
        <begin position="306"/>
        <end position="325"/>
    </location>
</feature>
<keyword evidence="3" id="KW-1185">Reference proteome</keyword>
<proteinExistence type="predicted"/>
<keyword evidence="1" id="KW-0812">Transmembrane</keyword>
<feature type="transmembrane region" description="Helical" evidence="1">
    <location>
        <begin position="236"/>
        <end position="261"/>
    </location>
</feature>
<dbReference type="OrthoDB" id="2923771at2759"/>
<dbReference type="AlphaFoldDB" id="A8PBN1"/>
<gene>
    <name evidence="2" type="ORF">CC1G_02688</name>
</gene>
<evidence type="ECO:0000313" key="3">
    <source>
        <dbReference type="Proteomes" id="UP000001861"/>
    </source>
</evidence>
<accession>A8PBN1</accession>
<reference evidence="2 3" key="1">
    <citation type="journal article" date="2010" name="Proc. Natl. Acad. Sci. U.S.A.">
        <title>Insights into evolution of multicellular fungi from the assembled chromosomes of the mushroom Coprinopsis cinerea (Coprinus cinereus).</title>
        <authorList>
            <person name="Stajich J.E."/>
            <person name="Wilke S.K."/>
            <person name="Ahren D."/>
            <person name="Au C.H."/>
            <person name="Birren B.W."/>
            <person name="Borodovsky M."/>
            <person name="Burns C."/>
            <person name="Canback B."/>
            <person name="Casselton L.A."/>
            <person name="Cheng C.K."/>
            <person name="Deng J."/>
            <person name="Dietrich F.S."/>
            <person name="Fargo D.C."/>
            <person name="Farman M.L."/>
            <person name="Gathman A.C."/>
            <person name="Goldberg J."/>
            <person name="Guigo R."/>
            <person name="Hoegger P.J."/>
            <person name="Hooker J.B."/>
            <person name="Huggins A."/>
            <person name="James T.Y."/>
            <person name="Kamada T."/>
            <person name="Kilaru S."/>
            <person name="Kodira C."/>
            <person name="Kues U."/>
            <person name="Kupfer D."/>
            <person name="Kwan H.S."/>
            <person name="Lomsadze A."/>
            <person name="Li W."/>
            <person name="Lilly W.W."/>
            <person name="Ma L.J."/>
            <person name="Mackey A.J."/>
            <person name="Manning G."/>
            <person name="Martin F."/>
            <person name="Muraguchi H."/>
            <person name="Natvig D.O."/>
            <person name="Palmerini H."/>
            <person name="Ramesh M.A."/>
            <person name="Rehmeyer C.J."/>
            <person name="Roe B.A."/>
            <person name="Shenoy N."/>
            <person name="Stanke M."/>
            <person name="Ter-Hovhannisyan V."/>
            <person name="Tunlid A."/>
            <person name="Velagapudi R."/>
            <person name="Vision T.J."/>
            <person name="Zeng Q."/>
            <person name="Zolan M.E."/>
            <person name="Pukkila P.J."/>
        </authorList>
    </citation>
    <scope>NUCLEOTIDE SEQUENCE [LARGE SCALE GENOMIC DNA]</scope>
    <source>
        <strain evidence="3">Okayama-7 / 130 / ATCC MYA-4618 / FGSC 9003</strain>
    </source>
</reference>
<keyword evidence="1" id="KW-0472">Membrane</keyword>
<protein>
    <recommendedName>
        <fullName evidence="4">DUF4436 domain-containing protein</fullName>
    </recommendedName>
</protein>
<feature type="transmembrane region" description="Helical" evidence="1">
    <location>
        <begin position="268"/>
        <end position="286"/>
    </location>
</feature>
<evidence type="ECO:0000256" key="1">
    <source>
        <dbReference type="SAM" id="Phobius"/>
    </source>
</evidence>
<dbReference type="InParanoid" id="A8PBN1"/>
<keyword evidence="1" id="KW-1133">Transmembrane helix</keyword>
<dbReference type="HOGENOM" id="CLU_048458_0_0_1"/>
<dbReference type="VEuPathDB" id="FungiDB:CC1G_02688"/>
<dbReference type="Proteomes" id="UP000001861">
    <property type="component" value="Unassembled WGS sequence"/>
</dbReference>
<evidence type="ECO:0000313" key="2">
    <source>
        <dbReference type="EMBL" id="EAU81672.2"/>
    </source>
</evidence>
<sequence>MAFTRRLTLTPFRLWIVYMVGLLGLSGLIMAAICIPSLSQPQTYQAPERGTPSEITLSAKVVSVDPVGRTITMDWFPALYGTVLNCTELTTRPLVREVYMPSVLMDRASPTWRQEAPEVPVFVYNSDQLCPIWLWPSVLSFRTVTKLYSVSTSKKWDSYVASRAAPYPEDRYIAPIDFTVRNPQTGSLSTPTVFNLTSSSHGYEFTYTVLVNPGLRSGDERLQLTMSIARSPSTKVVAYTTLALSWLMTLPLLAILGLSLLRPSSWKVGHIELAAPIGILLLLVTTRNNLLAGHETLENVLDTFCFFPILILLFLLAFVALVIRVNKLARDTVPSARKDQASAATPSNG</sequence>